<dbReference type="EMBL" id="JAMDGZ010000065">
    <property type="protein sequence ID" value="MDD1016828.1"/>
    <property type="molecule type" value="Genomic_DNA"/>
</dbReference>
<feature type="domain" description="DUF4145" evidence="1">
    <location>
        <begin position="102"/>
        <end position="181"/>
    </location>
</feature>
<keyword evidence="3" id="KW-1185">Reference proteome</keyword>
<organism evidence="2 3">
    <name type="scientific">Pseudomonas rubra</name>
    <dbReference type="NCBI Taxonomy" id="2942627"/>
    <lineage>
        <taxon>Bacteria</taxon>
        <taxon>Pseudomonadati</taxon>
        <taxon>Pseudomonadota</taxon>
        <taxon>Gammaproteobacteria</taxon>
        <taxon>Pseudomonadales</taxon>
        <taxon>Pseudomonadaceae</taxon>
        <taxon>Pseudomonas</taxon>
    </lineage>
</organism>
<comment type="caution">
    <text evidence="2">The sequence shown here is derived from an EMBL/GenBank/DDBJ whole genome shotgun (WGS) entry which is preliminary data.</text>
</comment>
<evidence type="ECO:0000313" key="2">
    <source>
        <dbReference type="EMBL" id="MDD1016828.1"/>
    </source>
</evidence>
<name>A0ABT5PEU2_9PSED</name>
<reference evidence="2 3" key="1">
    <citation type="submission" date="2022-05" db="EMBL/GenBank/DDBJ databases">
        <title>Novel Pseudomonas spp. Isolated from a Rainbow Trout Aquaculture Facility.</title>
        <authorList>
            <person name="Testerman T."/>
            <person name="Graf J."/>
        </authorList>
    </citation>
    <scope>NUCLEOTIDE SEQUENCE [LARGE SCALE GENOMIC DNA]</scope>
    <source>
        <strain evidence="2 3">ID1025</strain>
    </source>
</reference>
<evidence type="ECO:0000259" key="1">
    <source>
        <dbReference type="Pfam" id="PF13643"/>
    </source>
</evidence>
<dbReference type="Pfam" id="PF13643">
    <property type="entry name" value="DUF4145"/>
    <property type="match status" value="1"/>
</dbReference>
<dbReference type="RefSeq" id="WP_273895444.1">
    <property type="nucleotide sequence ID" value="NZ_JAMDGP010000025.1"/>
</dbReference>
<protein>
    <submittedName>
        <fullName evidence="2">DUF4145 domain-containing protein</fullName>
    </submittedName>
</protein>
<proteinExistence type="predicted"/>
<evidence type="ECO:0000313" key="3">
    <source>
        <dbReference type="Proteomes" id="UP001148184"/>
    </source>
</evidence>
<accession>A0ABT5PEU2</accession>
<dbReference type="InterPro" id="IPR025285">
    <property type="entry name" value="DUF4145"/>
</dbReference>
<dbReference type="Proteomes" id="UP001148184">
    <property type="component" value="Unassembled WGS sequence"/>
</dbReference>
<gene>
    <name evidence="2" type="ORF">M5G17_24480</name>
</gene>
<sequence>MKLVPPAFKAKAFTCIFCGVLTSMEWVRLCIPQGFGNGYNHTSRWDCTCNHCSQVSLWLDQGEDFDEAGNRVSLGRLLDPSACVAPLAHIDLPEECKRNFDEAREISVHSARGAAALLRLCLQRLCIQLGGKGKDINEDIAQLVKGGLAPQIQMALDYVRVTGNHAVHPGKISEDDMPEHVGVMFAMINWIVEDLIHRPKLIAEKFEKLPEGVRKQIENRDKPKPNVNGG</sequence>